<sequence length="492" mass="50217">MSVAEYLPGGWTAAVRPGFVALVSPLAPPRTARGLWAAADDGLVACLGVIAHDGFAGLPSFALVHVDGGRAHLALRGDVAVHVSTADGTRVVRSGDVGTWSEQVVDDVLRLSVVADASAATSSDAEDDDAARPLADGVVTAGAVRLVVADAPEPDPGTSQDAEVRHDDAPVAYPPLVAAPPLDEPVSVPVPAEATAPPAPPAPLVADAPAGTSAEPLGAPQADPLTDPLVVVPADARAENLPAAEPEDAPPAEPATAPLLVKEPVADVPLPHEPVEPAAPFLSLVPDRADDALLHAAPEDGAPAGLVPLGDVPAEVESTVDDVRTLVGPASPDDHDGMTILSSDLAQIREQLPAWAAQWPDEGATPGPFAVPTTATPEHPAARIVLSTGLDVTLDRTVLLGRAPQVARVTNRELPRLVAVPSPQQDISRTHAEVRAEGDHVLVTDLHSTNGVHVSRPGEGARRLHPGEPSVVAPGETVDLGDGVTFVVERGL</sequence>
<dbReference type="PROSITE" id="PS50006">
    <property type="entry name" value="FHA_DOMAIN"/>
    <property type="match status" value="1"/>
</dbReference>
<name>F8A2A4_CELGA</name>
<organism evidence="4 5">
    <name type="scientific">Cellulomonas gilvus (strain ATCC 13127 / NRRL B-14078)</name>
    <name type="common">Cellvibrio gilvus</name>
    <dbReference type="NCBI Taxonomy" id="593907"/>
    <lineage>
        <taxon>Bacteria</taxon>
        <taxon>Bacillati</taxon>
        <taxon>Actinomycetota</taxon>
        <taxon>Actinomycetes</taxon>
        <taxon>Micrococcales</taxon>
        <taxon>Cellulomonadaceae</taxon>
        <taxon>Cellulomonas</taxon>
    </lineage>
</organism>
<evidence type="ECO:0000313" key="4">
    <source>
        <dbReference type="EMBL" id="AEI11761.1"/>
    </source>
</evidence>
<dbReference type="Pfam" id="PF00498">
    <property type="entry name" value="FHA"/>
    <property type="match status" value="1"/>
</dbReference>
<dbReference type="RefSeq" id="WP_013883280.1">
    <property type="nucleotide sequence ID" value="NC_015671.1"/>
</dbReference>
<gene>
    <name evidence="4" type="ordered locus">Celgi_1242</name>
</gene>
<dbReference type="eggNOG" id="COG1716">
    <property type="taxonomic scope" value="Bacteria"/>
</dbReference>
<dbReference type="STRING" id="593907.Celgi_1242"/>
<dbReference type="SUPFAM" id="SSF49879">
    <property type="entry name" value="SMAD/FHA domain"/>
    <property type="match status" value="1"/>
</dbReference>
<evidence type="ECO:0000259" key="3">
    <source>
        <dbReference type="PROSITE" id="PS50006"/>
    </source>
</evidence>
<accession>F8A2A4</accession>
<reference evidence="5" key="1">
    <citation type="submission" date="2011-04" db="EMBL/GenBank/DDBJ databases">
        <title>Complete sequence of Cellvibrio gilvus ATCC 13127.</title>
        <authorList>
            <person name="Lucas S."/>
            <person name="Han J."/>
            <person name="Lapidus A."/>
            <person name="Cheng J.-F."/>
            <person name="Goodwin L."/>
            <person name="Pitluck S."/>
            <person name="Peters L."/>
            <person name="Munk A."/>
            <person name="Detter J.C."/>
            <person name="Han C."/>
            <person name="Tapia R."/>
            <person name="Land M."/>
            <person name="Hauser L."/>
            <person name="Kyrpides N."/>
            <person name="Ivanova N."/>
            <person name="Ovchinnikova G."/>
            <person name="Pagani I."/>
            <person name="Mead D."/>
            <person name="Brumm P."/>
            <person name="Woyke T."/>
        </authorList>
    </citation>
    <scope>NUCLEOTIDE SEQUENCE [LARGE SCALE GENOMIC DNA]</scope>
    <source>
        <strain evidence="5">ATCC 13127 / NRRL B-14078</strain>
    </source>
</reference>
<evidence type="ECO:0000256" key="2">
    <source>
        <dbReference type="SAM" id="MobiDB-lite"/>
    </source>
</evidence>
<dbReference type="EMBL" id="CP002665">
    <property type="protein sequence ID" value="AEI11761.1"/>
    <property type="molecule type" value="Genomic_DNA"/>
</dbReference>
<dbReference type="Proteomes" id="UP000000485">
    <property type="component" value="Chromosome"/>
</dbReference>
<dbReference type="KEGG" id="cga:Celgi_1242"/>
<dbReference type="InterPro" id="IPR008984">
    <property type="entry name" value="SMAD_FHA_dom_sf"/>
</dbReference>
<dbReference type="Gene3D" id="2.60.200.20">
    <property type="match status" value="1"/>
</dbReference>
<keyword evidence="5" id="KW-1185">Reference proteome</keyword>
<dbReference type="AlphaFoldDB" id="F8A2A4"/>
<feature type="region of interest" description="Disordered" evidence="2">
    <location>
        <begin position="172"/>
        <end position="225"/>
    </location>
</feature>
<feature type="domain" description="FHA" evidence="3">
    <location>
        <begin position="398"/>
        <end position="455"/>
    </location>
</feature>
<feature type="compositionally biased region" description="Low complexity" evidence="2">
    <location>
        <begin position="172"/>
        <end position="196"/>
    </location>
</feature>
<evidence type="ECO:0000313" key="5">
    <source>
        <dbReference type="Proteomes" id="UP000000485"/>
    </source>
</evidence>
<dbReference type="HOGENOM" id="CLU_509745_0_0_11"/>
<proteinExistence type="predicted"/>
<dbReference type="InterPro" id="IPR000253">
    <property type="entry name" value="FHA_dom"/>
</dbReference>
<keyword evidence="1" id="KW-0597">Phosphoprotein</keyword>
<protein>
    <submittedName>
        <fullName evidence="4">Forkhead-associated protein</fullName>
    </submittedName>
</protein>
<evidence type="ECO:0000256" key="1">
    <source>
        <dbReference type="ARBA" id="ARBA00022553"/>
    </source>
</evidence>
<dbReference type="CDD" id="cd00060">
    <property type="entry name" value="FHA"/>
    <property type="match status" value="1"/>
</dbReference>
<dbReference type="OrthoDB" id="5485098at2"/>